<dbReference type="Proteomes" id="UP000018144">
    <property type="component" value="Unassembled WGS sequence"/>
</dbReference>
<evidence type="ECO:0000313" key="3">
    <source>
        <dbReference type="Proteomes" id="UP000018144"/>
    </source>
</evidence>
<feature type="compositionally biased region" description="Low complexity" evidence="1">
    <location>
        <begin position="10"/>
        <end position="21"/>
    </location>
</feature>
<organism evidence="2 3">
    <name type="scientific">Pyronema omphalodes (strain CBS 100304)</name>
    <name type="common">Pyronema confluens</name>
    <dbReference type="NCBI Taxonomy" id="1076935"/>
    <lineage>
        <taxon>Eukaryota</taxon>
        <taxon>Fungi</taxon>
        <taxon>Dikarya</taxon>
        <taxon>Ascomycota</taxon>
        <taxon>Pezizomycotina</taxon>
        <taxon>Pezizomycetes</taxon>
        <taxon>Pezizales</taxon>
        <taxon>Pyronemataceae</taxon>
        <taxon>Pyronema</taxon>
    </lineage>
</organism>
<gene>
    <name evidence="2" type="ORF">PCON_03971</name>
</gene>
<proteinExistence type="predicted"/>
<feature type="region of interest" description="Disordered" evidence="1">
    <location>
        <begin position="1"/>
        <end position="21"/>
    </location>
</feature>
<protein>
    <submittedName>
        <fullName evidence="2">Uncharacterized protein</fullName>
    </submittedName>
</protein>
<keyword evidence="3" id="KW-1185">Reference proteome</keyword>
<accession>U4LXQ4</accession>
<dbReference type="EMBL" id="HF936570">
    <property type="protein sequence ID" value="CCX34578.1"/>
    <property type="molecule type" value="Genomic_DNA"/>
</dbReference>
<name>U4LXQ4_PYROM</name>
<dbReference type="AlphaFoldDB" id="U4LXQ4"/>
<reference evidence="2 3" key="1">
    <citation type="journal article" date="2013" name="PLoS Genet.">
        <title>The genome and development-dependent transcriptomes of Pyronema confluens: a window into fungal evolution.</title>
        <authorList>
            <person name="Traeger S."/>
            <person name="Altegoer F."/>
            <person name="Freitag M."/>
            <person name="Gabaldon T."/>
            <person name="Kempken F."/>
            <person name="Kumar A."/>
            <person name="Marcet-Houben M."/>
            <person name="Poggeler S."/>
            <person name="Stajich J.E."/>
            <person name="Nowrousian M."/>
        </authorList>
    </citation>
    <scope>NUCLEOTIDE SEQUENCE [LARGE SCALE GENOMIC DNA]</scope>
    <source>
        <strain evidence="3">CBS 100304</strain>
        <tissue evidence="2">Vegetative mycelium</tissue>
    </source>
</reference>
<evidence type="ECO:0000256" key="1">
    <source>
        <dbReference type="SAM" id="MobiDB-lite"/>
    </source>
</evidence>
<sequence length="71" mass="7990">MQRARRVMHPASASASSTMSPPKTHLLFFFAVVAFSLAIAFSSEFRALLSYYTPLTPGNRDIHRTPYQEDV</sequence>
<evidence type="ECO:0000313" key="2">
    <source>
        <dbReference type="EMBL" id="CCX34578.1"/>
    </source>
</evidence>